<sequence>MSRSVHWRMTVSDSCNWHQSQALDSTIYILRQTGPTGFLLKEEGETKNVKVFLGDPHSCTCQVFKKEKDLCKHICWLLLRKFKLSANNPLSWQLGLVEREINEILQGRVTSEQNRVKIQKKTLKVIDTSDGHNIVEQREIAEGDVCPICQEDLLTKKQLVTYCKFGCGNSIHIKCMRVWAEHQLKTSEDGKINCPMCREDFGSFDLLKTEMRNAGFMAPPAPGTRLDRHVGVACSHCSVTPIEGKCYRCTMCPDFFMCQKCFNTPVHAHHTFQFKQKRNQKWHSATRTLGDSLPDAIANDLMHRDLSENDYDLLLQLERNRQEELSNLSEEHLRAIPIERVKEAGPLLALGCQCRVCLRGFTVGQFVRKLPCKHKFHKDCIDNWLLHSHPICPIDGILAVPSRSAVNASQARTMSIDQPQVSNPNIGDLTLTAFGIPVATSRLRAASTVATVSIDQCSTRRTYPRSSSFVRLELSGLPIGNDSTSNQGQHLEVAEERPAGNCLLQQAAQHRERMSEQVRKMQRTISTDPNPNELLPPEALIGYLQSQPQSRQAIKALDNSGRHGIKRPSIGSASSLKSDLMNQHHGLQRRPWSLLRGRSNSSEKGVPSIQNGRKVVGDLFLGNNPMLQPPVNENWSTSKPPANMKSRRQLFRSNFHNVSSVRHVEHSRNVDMALEGSTVDNNTSGDQ</sequence>
<dbReference type="InterPro" id="IPR000433">
    <property type="entry name" value="Znf_ZZ"/>
</dbReference>
<dbReference type="SMART" id="SM00184">
    <property type="entry name" value="RING"/>
    <property type="match status" value="2"/>
</dbReference>
<evidence type="ECO:0008006" key="11">
    <source>
        <dbReference type="Google" id="ProtNLM"/>
    </source>
</evidence>
<feature type="domain" description="RING-type" evidence="6">
    <location>
        <begin position="146"/>
        <end position="198"/>
    </location>
</feature>
<dbReference type="Gene3D" id="3.30.60.90">
    <property type="match status" value="1"/>
</dbReference>
<dbReference type="SMART" id="SM00291">
    <property type="entry name" value="ZnF_ZZ"/>
    <property type="match status" value="1"/>
</dbReference>
<feature type="region of interest" description="Disordered" evidence="5">
    <location>
        <begin position="668"/>
        <end position="687"/>
    </location>
</feature>
<reference evidence="9" key="1">
    <citation type="submission" date="2021-04" db="EMBL/GenBank/DDBJ databases">
        <authorList>
            <consortium name="Molecular Ecology Group"/>
        </authorList>
    </citation>
    <scope>NUCLEOTIDE SEQUENCE</scope>
</reference>
<feature type="compositionally biased region" description="Polar residues" evidence="5">
    <location>
        <begin position="678"/>
        <end position="687"/>
    </location>
</feature>
<evidence type="ECO:0000313" key="9">
    <source>
        <dbReference type="EMBL" id="CAG5117314.1"/>
    </source>
</evidence>
<feature type="domain" description="RING-type" evidence="6">
    <location>
        <begin position="354"/>
        <end position="395"/>
    </location>
</feature>
<dbReference type="CDD" id="cd16494">
    <property type="entry name" value="RING-CH-C4HC3_ZSWM2"/>
    <property type="match status" value="1"/>
</dbReference>
<dbReference type="EMBL" id="CAJHNH020000385">
    <property type="protein sequence ID" value="CAG5117314.1"/>
    <property type="molecule type" value="Genomic_DNA"/>
</dbReference>
<comment type="caution">
    <text evidence="9">The sequence shown here is derived from an EMBL/GenBank/DDBJ whole genome shotgun (WGS) entry which is preliminary data.</text>
</comment>
<dbReference type="InterPro" id="IPR039903">
    <property type="entry name" value="Zswim2"/>
</dbReference>
<dbReference type="InterPro" id="IPR043145">
    <property type="entry name" value="Znf_ZZ_sf"/>
</dbReference>
<keyword evidence="2 4" id="KW-0863">Zinc-finger</keyword>
<dbReference type="OrthoDB" id="8062037at2759"/>
<dbReference type="GO" id="GO:0008270">
    <property type="term" value="F:zinc ion binding"/>
    <property type="evidence" value="ECO:0007669"/>
    <property type="project" value="UniProtKB-KW"/>
</dbReference>
<dbReference type="Pfam" id="PF17123">
    <property type="entry name" value="zf-RING_11"/>
    <property type="match status" value="1"/>
</dbReference>
<dbReference type="PROSITE" id="PS50135">
    <property type="entry name" value="ZF_ZZ_2"/>
    <property type="match status" value="1"/>
</dbReference>
<organism evidence="9 10">
    <name type="scientific">Candidula unifasciata</name>
    <dbReference type="NCBI Taxonomy" id="100452"/>
    <lineage>
        <taxon>Eukaryota</taxon>
        <taxon>Metazoa</taxon>
        <taxon>Spiralia</taxon>
        <taxon>Lophotrochozoa</taxon>
        <taxon>Mollusca</taxon>
        <taxon>Gastropoda</taxon>
        <taxon>Heterobranchia</taxon>
        <taxon>Euthyneura</taxon>
        <taxon>Panpulmonata</taxon>
        <taxon>Eupulmonata</taxon>
        <taxon>Stylommatophora</taxon>
        <taxon>Helicina</taxon>
        <taxon>Helicoidea</taxon>
        <taxon>Geomitridae</taxon>
        <taxon>Candidula</taxon>
    </lineage>
</organism>
<keyword evidence="1" id="KW-0479">Metal-binding</keyword>
<keyword evidence="3" id="KW-0862">Zinc</keyword>
<dbReference type="Pfam" id="PF04434">
    <property type="entry name" value="SWIM"/>
    <property type="match status" value="1"/>
</dbReference>
<dbReference type="Gene3D" id="3.30.40.10">
    <property type="entry name" value="Zinc/RING finger domain, C3HC4 (zinc finger)"/>
    <property type="match status" value="2"/>
</dbReference>
<protein>
    <recommendedName>
        <fullName evidence="11">E3 ubiquitin-protein ligase ZSWIM2</fullName>
    </recommendedName>
</protein>
<dbReference type="InterPro" id="IPR013083">
    <property type="entry name" value="Znf_RING/FYVE/PHD"/>
</dbReference>
<dbReference type="PROSITE" id="PS01357">
    <property type="entry name" value="ZF_ZZ_1"/>
    <property type="match status" value="1"/>
</dbReference>
<gene>
    <name evidence="9" type="ORF">CUNI_LOCUS2872</name>
</gene>
<evidence type="ECO:0000259" key="8">
    <source>
        <dbReference type="PROSITE" id="PS50966"/>
    </source>
</evidence>
<evidence type="ECO:0000256" key="3">
    <source>
        <dbReference type="ARBA" id="ARBA00022833"/>
    </source>
</evidence>
<dbReference type="AlphaFoldDB" id="A0A8S3YKN7"/>
<evidence type="ECO:0000259" key="7">
    <source>
        <dbReference type="PROSITE" id="PS50135"/>
    </source>
</evidence>
<evidence type="ECO:0000256" key="5">
    <source>
        <dbReference type="SAM" id="MobiDB-lite"/>
    </source>
</evidence>
<proteinExistence type="predicted"/>
<dbReference type="InterPro" id="IPR007527">
    <property type="entry name" value="Znf_SWIM"/>
</dbReference>
<evidence type="ECO:0000256" key="4">
    <source>
        <dbReference type="PROSITE-ProRule" id="PRU00228"/>
    </source>
</evidence>
<dbReference type="PANTHER" id="PTHR21540:SF3">
    <property type="entry name" value="E3 UBIQUITIN-PROTEIN LIGASE ZSWIM2"/>
    <property type="match status" value="1"/>
</dbReference>
<name>A0A8S3YKN7_9EUPU</name>
<dbReference type="CDD" id="cd16486">
    <property type="entry name" value="mRING-H2-C3H2C2D_ZSWM2"/>
    <property type="match status" value="1"/>
</dbReference>
<feature type="domain" description="ZZ-type" evidence="7">
    <location>
        <begin position="229"/>
        <end position="280"/>
    </location>
</feature>
<evidence type="ECO:0000256" key="2">
    <source>
        <dbReference type="ARBA" id="ARBA00022771"/>
    </source>
</evidence>
<evidence type="ECO:0000313" key="10">
    <source>
        <dbReference type="Proteomes" id="UP000678393"/>
    </source>
</evidence>
<keyword evidence="10" id="KW-1185">Reference proteome</keyword>
<dbReference type="InterPro" id="IPR001841">
    <property type="entry name" value="Znf_RING"/>
</dbReference>
<evidence type="ECO:0000256" key="1">
    <source>
        <dbReference type="ARBA" id="ARBA00022723"/>
    </source>
</evidence>
<feature type="domain" description="SWIM-type" evidence="8">
    <location>
        <begin position="49"/>
        <end position="82"/>
    </location>
</feature>
<accession>A0A8S3YKN7</accession>
<evidence type="ECO:0000259" key="6">
    <source>
        <dbReference type="PROSITE" id="PS50089"/>
    </source>
</evidence>
<dbReference type="Pfam" id="PF00569">
    <property type="entry name" value="ZZ"/>
    <property type="match status" value="1"/>
</dbReference>
<dbReference type="PROSITE" id="PS50089">
    <property type="entry name" value="ZF_RING_2"/>
    <property type="match status" value="2"/>
</dbReference>
<dbReference type="PANTHER" id="PTHR21540">
    <property type="entry name" value="RING FINGER AND SWIM DOMAIN-CONTAINING PROTEIN 2"/>
    <property type="match status" value="1"/>
</dbReference>
<dbReference type="SUPFAM" id="SSF57850">
    <property type="entry name" value="RING/U-box"/>
    <property type="match status" value="3"/>
</dbReference>
<dbReference type="GO" id="GO:0061630">
    <property type="term" value="F:ubiquitin protein ligase activity"/>
    <property type="evidence" value="ECO:0007669"/>
    <property type="project" value="InterPro"/>
</dbReference>
<dbReference type="PROSITE" id="PS50966">
    <property type="entry name" value="ZF_SWIM"/>
    <property type="match status" value="1"/>
</dbReference>
<dbReference type="Proteomes" id="UP000678393">
    <property type="component" value="Unassembled WGS sequence"/>
</dbReference>